<sequence length="77" mass="8356">MEASPARFCQVLPGPALVCRAAIPHSARLAFMARRHRIMHRFFISKPVGGERGAGGGIAMQSQVWKPADKITSLELA</sequence>
<gene>
    <name evidence="1" type="ORF">E2C01_093393</name>
</gene>
<name>A0A5B7JUB2_PORTR</name>
<evidence type="ECO:0000313" key="2">
    <source>
        <dbReference type="Proteomes" id="UP000324222"/>
    </source>
</evidence>
<comment type="caution">
    <text evidence="1">The sequence shown here is derived from an EMBL/GenBank/DDBJ whole genome shotgun (WGS) entry which is preliminary data.</text>
</comment>
<keyword evidence="2" id="KW-1185">Reference proteome</keyword>
<accession>A0A5B7JUB2</accession>
<evidence type="ECO:0000313" key="1">
    <source>
        <dbReference type="EMBL" id="MPC98043.1"/>
    </source>
</evidence>
<dbReference type="Proteomes" id="UP000324222">
    <property type="component" value="Unassembled WGS sequence"/>
</dbReference>
<proteinExistence type="predicted"/>
<organism evidence="1 2">
    <name type="scientific">Portunus trituberculatus</name>
    <name type="common">Swimming crab</name>
    <name type="synonym">Neptunus trituberculatus</name>
    <dbReference type="NCBI Taxonomy" id="210409"/>
    <lineage>
        <taxon>Eukaryota</taxon>
        <taxon>Metazoa</taxon>
        <taxon>Ecdysozoa</taxon>
        <taxon>Arthropoda</taxon>
        <taxon>Crustacea</taxon>
        <taxon>Multicrustacea</taxon>
        <taxon>Malacostraca</taxon>
        <taxon>Eumalacostraca</taxon>
        <taxon>Eucarida</taxon>
        <taxon>Decapoda</taxon>
        <taxon>Pleocyemata</taxon>
        <taxon>Brachyura</taxon>
        <taxon>Eubrachyura</taxon>
        <taxon>Portunoidea</taxon>
        <taxon>Portunidae</taxon>
        <taxon>Portuninae</taxon>
        <taxon>Portunus</taxon>
    </lineage>
</organism>
<dbReference type="EMBL" id="VSRR010112459">
    <property type="protein sequence ID" value="MPC98043.1"/>
    <property type="molecule type" value="Genomic_DNA"/>
</dbReference>
<dbReference type="AlphaFoldDB" id="A0A5B7JUB2"/>
<protein>
    <submittedName>
        <fullName evidence="1">Uncharacterized protein</fullName>
    </submittedName>
</protein>
<reference evidence="1 2" key="1">
    <citation type="submission" date="2019-05" db="EMBL/GenBank/DDBJ databases">
        <title>Another draft genome of Portunus trituberculatus and its Hox gene families provides insights of decapod evolution.</title>
        <authorList>
            <person name="Jeong J.-H."/>
            <person name="Song I."/>
            <person name="Kim S."/>
            <person name="Choi T."/>
            <person name="Kim D."/>
            <person name="Ryu S."/>
            <person name="Kim W."/>
        </authorList>
    </citation>
    <scope>NUCLEOTIDE SEQUENCE [LARGE SCALE GENOMIC DNA]</scope>
    <source>
        <tissue evidence="1">Muscle</tissue>
    </source>
</reference>